<evidence type="ECO:0000313" key="3">
    <source>
        <dbReference type="Proteomes" id="UP000308230"/>
    </source>
</evidence>
<evidence type="ECO:0000256" key="1">
    <source>
        <dbReference type="SAM" id="Phobius"/>
    </source>
</evidence>
<feature type="transmembrane region" description="Helical" evidence="1">
    <location>
        <begin position="6"/>
        <end position="23"/>
    </location>
</feature>
<accession>A0A5R9F5H1</accession>
<dbReference type="Proteomes" id="UP000308230">
    <property type="component" value="Unassembled WGS sequence"/>
</dbReference>
<proteinExistence type="predicted"/>
<keyword evidence="1" id="KW-0472">Membrane</keyword>
<reference evidence="2 3" key="1">
    <citation type="submission" date="2019-04" db="EMBL/GenBank/DDBJ databases">
        <title>Bacillus caeni sp. nov., a bacterium isolated from mangrove sediment.</title>
        <authorList>
            <person name="Huang H."/>
            <person name="Mo K."/>
            <person name="Hu Y."/>
        </authorList>
    </citation>
    <scope>NUCLEOTIDE SEQUENCE [LARGE SCALE GENOMIC DNA]</scope>
    <source>
        <strain evidence="2 3">HB172195</strain>
    </source>
</reference>
<comment type="caution">
    <text evidence="2">The sequence shown here is derived from an EMBL/GenBank/DDBJ whole genome shotgun (WGS) entry which is preliminary data.</text>
</comment>
<dbReference type="EMBL" id="SWLG01000013">
    <property type="protein sequence ID" value="TLS36063.1"/>
    <property type="molecule type" value="Genomic_DNA"/>
</dbReference>
<dbReference type="OrthoDB" id="2957942at2"/>
<dbReference type="AlphaFoldDB" id="A0A5R9F5H1"/>
<evidence type="ECO:0000313" key="2">
    <source>
        <dbReference type="EMBL" id="TLS36063.1"/>
    </source>
</evidence>
<dbReference type="RefSeq" id="WP_138127934.1">
    <property type="nucleotide sequence ID" value="NZ_SWLG01000013.1"/>
</dbReference>
<keyword evidence="3" id="KW-1185">Reference proteome</keyword>
<keyword evidence="1" id="KW-0812">Transmembrane</keyword>
<name>A0A5R9F5H1_9BACL</name>
<protein>
    <recommendedName>
        <fullName evidence="4">DUF4179 domain-containing protein</fullName>
    </recommendedName>
</protein>
<evidence type="ECO:0008006" key="4">
    <source>
        <dbReference type="Google" id="ProtNLM"/>
    </source>
</evidence>
<keyword evidence="1" id="KW-1133">Transmembrane helix</keyword>
<organism evidence="2 3">
    <name type="scientific">Exobacillus caeni</name>
    <dbReference type="NCBI Taxonomy" id="2574798"/>
    <lineage>
        <taxon>Bacteria</taxon>
        <taxon>Bacillati</taxon>
        <taxon>Bacillota</taxon>
        <taxon>Bacilli</taxon>
        <taxon>Bacillales</taxon>
        <taxon>Guptibacillaceae</taxon>
        <taxon>Exobacillus</taxon>
    </lineage>
</organism>
<gene>
    <name evidence="2" type="ORF">FCL54_16865</name>
</gene>
<sequence>MNKGKILVGVIVLGAFLFAFNMYESKEASFKVDKTEFDVYDTKEAMFKEQQEFFPPLALAREVGVVKQLNDKVPVLKMNREITFEEAWLTELGRLMLLYSVELKETDKREDVPFLKIKNLMYETKDGQKELFKNQYNHNISYPEPMTEFKIYDHKAYRLIMLFPENFDQKINDFEKAEKFFNNVNKVSLENITLGSNRDDKEAALDPYSISIEPTSRDEVVKTIPINKTVDLPNGRKLALKKLIVGFFENRIEIDPLSDNSKLAGVYLNPLENEINHFYMQQVTKLEDGSSVVFMPPFSRLPGEYQFEVGALKYTTDKKITAKVSGSQLKQLLEHVEENEKIFLGEENGFSFYLEAGLSKNRKLQIGIESTGDISEMEVGNLVRITSLEEQERMLEGIPEEYREDFLQNRFDILLSIKDHQGEQINLFGVGQSSPSSFELMIDDDLLTDQKSITIELSKLPEIISVNKKISIPMPEQF</sequence>